<keyword evidence="2" id="KW-0808">Transferase</keyword>
<dbReference type="GO" id="GO:0016758">
    <property type="term" value="F:hexosyltransferase activity"/>
    <property type="evidence" value="ECO:0007669"/>
    <property type="project" value="UniProtKB-ARBA"/>
</dbReference>
<dbReference type="Proteomes" id="UP000290204">
    <property type="component" value="Unassembled WGS sequence"/>
</dbReference>
<organism evidence="2 3">
    <name type="scientific">Lacibacter luteus</name>
    <dbReference type="NCBI Taxonomy" id="2508719"/>
    <lineage>
        <taxon>Bacteria</taxon>
        <taxon>Pseudomonadati</taxon>
        <taxon>Bacteroidota</taxon>
        <taxon>Chitinophagia</taxon>
        <taxon>Chitinophagales</taxon>
        <taxon>Chitinophagaceae</taxon>
        <taxon>Lacibacter</taxon>
    </lineage>
</organism>
<sequence>MSSEHKLHINGDAHTVHDPAVTIIVVTFNAGIVLEHCLQSIMQQPFKNYQLLVFDGQSTDDTIDILHKYNKYISYWQSEPDKGIYDAMNKALPFVKGKWVYFLGADDELLPGFSKMAEHLHDAQTLYYGYCYMCSKRTNKRLTAYEVAKVNICHQAVFYPVQIFIKYKYNIEYVVYADHALNIQCWGDPNIRKKFMPVGVAKFNDTGFSSYATDKVFEAQKPGWIKKYMSKYIYIRYLFRKWKAKQKRELNFR</sequence>
<keyword evidence="3" id="KW-1185">Reference proteome</keyword>
<dbReference type="PANTHER" id="PTHR22916">
    <property type="entry name" value="GLYCOSYLTRANSFERASE"/>
    <property type="match status" value="1"/>
</dbReference>
<feature type="domain" description="Glycosyltransferase 2-like" evidence="1">
    <location>
        <begin position="22"/>
        <end position="146"/>
    </location>
</feature>
<evidence type="ECO:0000259" key="1">
    <source>
        <dbReference type="Pfam" id="PF00535"/>
    </source>
</evidence>
<dbReference type="OrthoDB" id="9788101at2"/>
<dbReference type="SUPFAM" id="SSF53448">
    <property type="entry name" value="Nucleotide-diphospho-sugar transferases"/>
    <property type="match status" value="1"/>
</dbReference>
<accession>A0A4Q1CIL9</accession>
<dbReference type="EMBL" id="SDHW01000003">
    <property type="protein sequence ID" value="RXK60011.1"/>
    <property type="molecule type" value="Genomic_DNA"/>
</dbReference>
<evidence type="ECO:0000313" key="2">
    <source>
        <dbReference type="EMBL" id="RXK60011.1"/>
    </source>
</evidence>
<dbReference type="InterPro" id="IPR001173">
    <property type="entry name" value="Glyco_trans_2-like"/>
</dbReference>
<evidence type="ECO:0000313" key="3">
    <source>
        <dbReference type="Proteomes" id="UP000290204"/>
    </source>
</evidence>
<dbReference type="AlphaFoldDB" id="A0A4Q1CIL9"/>
<protein>
    <submittedName>
        <fullName evidence="2">Glycosyltransferase</fullName>
    </submittedName>
</protein>
<reference evidence="2 3" key="1">
    <citation type="submission" date="2019-01" db="EMBL/GenBank/DDBJ databases">
        <title>Lacibacter sp. strain TTM-7.</title>
        <authorList>
            <person name="Chen W.-M."/>
        </authorList>
    </citation>
    <scope>NUCLEOTIDE SEQUENCE [LARGE SCALE GENOMIC DNA]</scope>
    <source>
        <strain evidence="2 3">TTM-7</strain>
    </source>
</reference>
<dbReference type="InterPro" id="IPR029044">
    <property type="entry name" value="Nucleotide-diphossugar_trans"/>
</dbReference>
<dbReference type="RefSeq" id="WP_129131385.1">
    <property type="nucleotide sequence ID" value="NZ_SDHW01000003.1"/>
</dbReference>
<proteinExistence type="predicted"/>
<comment type="caution">
    <text evidence="2">The sequence shown here is derived from an EMBL/GenBank/DDBJ whole genome shotgun (WGS) entry which is preliminary data.</text>
</comment>
<dbReference type="Gene3D" id="3.90.550.10">
    <property type="entry name" value="Spore Coat Polysaccharide Biosynthesis Protein SpsA, Chain A"/>
    <property type="match status" value="1"/>
</dbReference>
<dbReference type="Pfam" id="PF00535">
    <property type="entry name" value="Glycos_transf_2"/>
    <property type="match status" value="1"/>
</dbReference>
<name>A0A4Q1CIL9_9BACT</name>
<dbReference type="PANTHER" id="PTHR22916:SF67">
    <property type="entry name" value="COLANIC ACID BIOSYNTHESIS GLYCOSYL TRANSFERASE WCAE-RELATED"/>
    <property type="match status" value="1"/>
</dbReference>
<gene>
    <name evidence="2" type="ORF">ESA94_13265</name>
</gene>